<dbReference type="Gene3D" id="1.20.1250.20">
    <property type="entry name" value="MFS general substrate transporter like domains"/>
    <property type="match status" value="1"/>
</dbReference>
<proteinExistence type="inferred from homology"/>
<protein>
    <submittedName>
        <fullName evidence="13">General substrate transporter</fullName>
    </submittedName>
</protein>
<feature type="transmembrane region" description="Helical" evidence="11">
    <location>
        <begin position="417"/>
        <end position="442"/>
    </location>
</feature>
<dbReference type="PROSITE" id="PS50850">
    <property type="entry name" value="MFS"/>
    <property type="match status" value="1"/>
</dbReference>
<evidence type="ECO:0000313" key="13">
    <source>
        <dbReference type="EMBL" id="ORY65659.1"/>
    </source>
</evidence>
<dbReference type="PROSITE" id="PS00216">
    <property type="entry name" value="SUGAR_TRANSPORT_1"/>
    <property type="match status" value="2"/>
</dbReference>
<name>A0A1Y2E2C9_9BASI</name>
<evidence type="ECO:0000256" key="11">
    <source>
        <dbReference type="SAM" id="Phobius"/>
    </source>
</evidence>
<evidence type="ECO:0000256" key="6">
    <source>
        <dbReference type="ARBA" id="ARBA00022989"/>
    </source>
</evidence>
<keyword evidence="5 11" id="KW-0812">Transmembrane</keyword>
<gene>
    <name evidence="13" type="ORF">BCR35DRAFT_308608</name>
</gene>
<evidence type="ECO:0000256" key="3">
    <source>
        <dbReference type="ARBA" id="ARBA00022448"/>
    </source>
</evidence>
<keyword evidence="6 11" id="KW-1133">Transmembrane helix</keyword>
<keyword evidence="3 9" id="KW-0813">Transport</keyword>
<evidence type="ECO:0000259" key="12">
    <source>
        <dbReference type="PROSITE" id="PS50850"/>
    </source>
</evidence>
<feature type="transmembrane region" description="Helical" evidence="11">
    <location>
        <begin position="180"/>
        <end position="205"/>
    </location>
</feature>
<comment type="similarity">
    <text evidence="2 9">Belongs to the major facilitator superfamily. Sugar transporter (TC 2.A.1.1) family.</text>
</comment>
<dbReference type="Pfam" id="PF00083">
    <property type="entry name" value="Sugar_tr"/>
    <property type="match status" value="1"/>
</dbReference>
<feature type="domain" description="Major facilitator superfamily (MFS) profile" evidence="12">
    <location>
        <begin position="53"/>
        <end position="509"/>
    </location>
</feature>
<dbReference type="GO" id="GO:0005886">
    <property type="term" value="C:plasma membrane"/>
    <property type="evidence" value="ECO:0007669"/>
    <property type="project" value="UniProtKB-SubCell"/>
</dbReference>
<evidence type="ECO:0000256" key="8">
    <source>
        <dbReference type="ARBA" id="ARBA00049119"/>
    </source>
</evidence>
<dbReference type="GO" id="GO:0005365">
    <property type="term" value="F:myo-inositol transmembrane transporter activity"/>
    <property type="evidence" value="ECO:0007669"/>
    <property type="project" value="UniProtKB-ARBA"/>
</dbReference>
<reference evidence="13 14" key="1">
    <citation type="submission" date="2016-07" db="EMBL/GenBank/DDBJ databases">
        <title>Pervasive Adenine N6-methylation of Active Genes in Fungi.</title>
        <authorList>
            <consortium name="DOE Joint Genome Institute"/>
            <person name="Mondo S.J."/>
            <person name="Dannebaum R.O."/>
            <person name="Kuo R.C."/>
            <person name="Labutti K."/>
            <person name="Haridas S."/>
            <person name="Kuo A."/>
            <person name="Salamov A."/>
            <person name="Ahrendt S.R."/>
            <person name="Lipzen A."/>
            <person name="Sullivan W."/>
            <person name="Andreopoulos W.B."/>
            <person name="Clum A."/>
            <person name="Lindquist E."/>
            <person name="Daum C."/>
            <person name="Ramamoorthy G.K."/>
            <person name="Gryganskyi A."/>
            <person name="Culley D."/>
            <person name="Magnuson J.K."/>
            <person name="James T.Y."/>
            <person name="O'Malley M.A."/>
            <person name="Stajich J.E."/>
            <person name="Spatafora J.W."/>
            <person name="Visel A."/>
            <person name="Grigoriev I.V."/>
        </authorList>
    </citation>
    <scope>NUCLEOTIDE SEQUENCE [LARGE SCALE GENOMIC DNA]</scope>
    <source>
        <strain evidence="13 14">62-1032</strain>
    </source>
</reference>
<organism evidence="13 14">
    <name type="scientific">Leucosporidium creatinivorum</name>
    <dbReference type="NCBI Taxonomy" id="106004"/>
    <lineage>
        <taxon>Eukaryota</taxon>
        <taxon>Fungi</taxon>
        <taxon>Dikarya</taxon>
        <taxon>Basidiomycota</taxon>
        <taxon>Pucciniomycotina</taxon>
        <taxon>Microbotryomycetes</taxon>
        <taxon>Leucosporidiales</taxon>
        <taxon>Leucosporidium</taxon>
    </lineage>
</organism>
<dbReference type="AlphaFoldDB" id="A0A1Y2E2C9"/>
<feature type="transmembrane region" description="Helical" evidence="11">
    <location>
        <begin position="146"/>
        <end position="168"/>
    </location>
</feature>
<evidence type="ECO:0000256" key="4">
    <source>
        <dbReference type="ARBA" id="ARBA00022475"/>
    </source>
</evidence>
<accession>A0A1Y2E2C9</accession>
<feature type="transmembrane region" description="Helical" evidence="11">
    <location>
        <begin position="53"/>
        <end position="78"/>
    </location>
</feature>
<dbReference type="SUPFAM" id="SSF103473">
    <property type="entry name" value="MFS general substrate transporter"/>
    <property type="match status" value="1"/>
</dbReference>
<keyword evidence="14" id="KW-1185">Reference proteome</keyword>
<sequence length="570" mass="60929">MTTSPSISPPPRLSAESVASPLSWSPDEQRERLEAEDAEIEENTVVTPALMRIAAVAGLGGLLFGYDTGVVSGALLVIHADLGGSPLSTTQEGMLVSSALLGALVGSLLAGRSADRFGRKPVILVAAVLFTLGALEQAAAQVYKEVIFGRVLVGIGVGLASSVLPIFLAEVSPAKYRGRIVASLVVLITGGQVLSYIVDAVFYSVPSGWRWMFGSGAIPSILQLCLSFSIPESPRWLIQHGRIAPARATLKAVYPLSDSAAIQRRIERIEVEVQSEEREGFLGLGEGLSLGKAKEGLVARLWNDRANRRAIILACGLQFFQQATGFNLLMYFSGKVLQAAHFGRPAAFALVVAVSNFICTIIALRLIDHLGRRPLLLRTLVGMIVGMLLLSFSFFFIPPLDDGEEGDPTPQGPSAWAYLSLLGMTVFCSSYALGLGNVPWVIQSEVFTHELRATGTSLATATNWNANLIVAATFLHLAQALTVGGAFLVFAVITIAAWLFTYRYLPETKGLSLEATRALFEREAWYRDEEGQGGVGSGARYQSVASEEVERSASEGDGAEGERRADSPSP</sequence>
<dbReference type="InterPro" id="IPR005828">
    <property type="entry name" value="MFS_sugar_transport-like"/>
</dbReference>
<feature type="compositionally biased region" description="Basic and acidic residues" evidence="10">
    <location>
        <begin position="548"/>
        <end position="570"/>
    </location>
</feature>
<keyword evidence="7 11" id="KW-0472">Membrane</keyword>
<evidence type="ECO:0000256" key="2">
    <source>
        <dbReference type="ARBA" id="ARBA00010992"/>
    </source>
</evidence>
<dbReference type="PANTHER" id="PTHR48020:SF12">
    <property type="entry name" value="PROTON MYO-INOSITOL COTRANSPORTER"/>
    <property type="match status" value="1"/>
</dbReference>
<feature type="transmembrane region" description="Helical" evidence="11">
    <location>
        <begin position="211"/>
        <end position="230"/>
    </location>
</feature>
<dbReference type="FunFam" id="1.20.1250.20:FF:000073">
    <property type="entry name" value="MFS myo-inositol transporter, putative"/>
    <property type="match status" value="1"/>
</dbReference>
<dbReference type="PANTHER" id="PTHR48020">
    <property type="entry name" value="PROTON MYO-INOSITOL COTRANSPORTER"/>
    <property type="match status" value="1"/>
</dbReference>
<dbReference type="InterPro" id="IPR050814">
    <property type="entry name" value="Myo-inositol_Transporter"/>
</dbReference>
<feature type="transmembrane region" description="Helical" evidence="11">
    <location>
        <begin position="122"/>
        <end position="140"/>
    </location>
</feature>
<feature type="transmembrane region" description="Helical" evidence="11">
    <location>
        <begin position="379"/>
        <end position="397"/>
    </location>
</feature>
<evidence type="ECO:0000256" key="5">
    <source>
        <dbReference type="ARBA" id="ARBA00022692"/>
    </source>
</evidence>
<evidence type="ECO:0000256" key="10">
    <source>
        <dbReference type="SAM" id="MobiDB-lite"/>
    </source>
</evidence>
<dbReference type="PROSITE" id="PS00217">
    <property type="entry name" value="SUGAR_TRANSPORT_2"/>
    <property type="match status" value="1"/>
</dbReference>
<dbReference type="Proteomes" id="UP000193467">
    <property type="component" value="Unassembled WGS sequence"/>
</dbReference>
<feature type="transmembrane region" description="Helical" evidence="11">
    <location>
        <begin position="346"/>
        <end position="367"/>
    </location>
</feature>
<dbReference type="InterPro" id="IPR036259">
    <property type="entry name" value="MFS_trans_sf"/>
</dbReference>
<evidence type="ECO:0000256" key="7">
    <source>
        <dbReference type="ARBA" id="ARBA00023136"/>
    </source>
</evidence>
<feature type="region of interest" description="Disordered" evidence="10">
    <location>
        <begin position="529"/>
        <end position="570"/>
    </location>
</feature>
<dbReference type="InterPro" id="IPR020846">
    <property type="entry name" value="MFS_dom"/>
</dbReference>
<dbReference type="PRINTS" id="PR00171">
    <property type="entry name" value="SUGRTRNSPORT"/>
</dbReference>
<feature type="transmembrane region" description="Helical" evidence="11">
    <location>
        <begin position="310"/>
        <end position="334"/>
    </location>
</feature>
<dbReference type="EMBL" id="MCGR01000064">
    <property type="protein sequence ID" value="ORY65659.1"/>
    <property type="molecule type" value="Genomic_DNA"/>
</dbReference>
<comment type="catalytic activity">
    <reaction evidence="8">
        <text>myo-inositol(out) + H(+)(out) = myo-inositol(in) + H(+)(in)</text>
        <dbReference type="Rhea" id="RHEA:60364"/>
        <dbReference type="ChEBI" id="CHEBI:15378"/>
        <dbReference type="ChEBI" id="CHEBI:17268"/>
    </reaction>
</comment>
<feature type="transmembrane region" description="Helical" evidence="11">
    <location>
        <begin position="93"/>
        <end position="110"/>
    </location>
</feature>
<dbReference type="NCBIfam" id="TIGR00879">
    <property type="entry name" value="SP"/>
    <property type="match status" value="1"/>
</dbReference>
<evidence type="ECO:0000313" key="14">
    <source>
        <dbReference type="Proteomes" id="UP000193467"/>
    </source>
</evidence>
<feature type="transmembrane region" description="Helical" evidence="11">
    <location>
        <begin position="481"/>
        <end position="502"/>
    </location>
</feature>
<evidence type="ECO:0000256" key="9">
    <source>
        <dbReference type="RuleBase" id="RU003346"/>
    </source>
</evidence>
<comment type="caution">
    <text evidence="13">The sequence shown here is derived from an EMBL/GenBank/DDBJ whole genome shotgun (WGS) entry which is preliminary data.</text>
</comment>
<evidence type="ECO:0000256" key="1">
    <source>
        <dbReference type="ARBA" id="ARBA00004651"/>
    </source>
</evidence>
<feature type="region of interest" description="Disordered" evidence="10">
    <location>
        <begin position="1"/>
        <end position="28"/>
    </location>
</feature>
<keyword evidence="4" id="KW-1003">Cell membrane</keyword>
<dbReference type="GO" id="GO:1904679">
    <property type="term" value="P:myo-inositol import across plasma membrane"/>
    <property type="evidence" value="ECO:0007669"/>
    <property type="project" value="UniProtKB-ARBA"/>
</dbReference>
<dbReference type="OrthoDB" id="6339427at2759"/>
<dbReference type="InParanoid" id="A0A1Y2E2C9"/>
<dbReference type="InterPro" id="IPR003663">
    <property type="entry name" value="Sugar/inositol_transpt"/>
</dbReference>
<dbReference type="InterPro" id="IPR005829">
    <property type="entry name" value="Sugar_transporter_CS"/>
</dbReference>
<comment type="subcellular location">
    <subcellularLocation>
        <location evidence="1">Cell membrane</location>
        <topology evidence="1">Multi-pass membrane protein</topology>
    </subcellularLocation>
</comment>